<dbReference type="RefSeq" id="XP_060451929.1">
    <property type="nucleotide sequence ID" value="XM_060581561.1"/>
</dbReference>
<protein>
    <submittedName>
        <fullName evidence="2">Uncharacterized protein</fullName>
    </submittedName>
</protein>
<proteinExistence type="predicted"/>
<reference evidence="2" key="1">
    <citation type="submission" date="2021-06" db="EMBL/GenBank/DDBJ databases">
        <title>Comparative genomics, transcriptomics and evolutionary studies reveal genomic signatures of adaptation to plant cell wall in hemibiotrophic fungi.</title>
        <authorList>
            <consortium name="DOE Joint Genome Institute"/>
            <person name="Baroncelli R."/>
            <person name="Diaz J.F."/>
            <person name="Benocci T."/>
            <person name="Peng M."/>
            <person name="Battaglia E."/>
            <person name="Haridas S."/>
            <person name="Andreopoulos W."/>
            <person name="Labutti K."/>
            <person name="Pangilinan J."/>
            <person name="Floch G.L."/>
            <person name="Makela M.R."/>
            <person name="Henrissat B."/>
            <person name="Grigoriev I.V."/>
            <person name="Crouch J.A."/>
            <person name="De Vries R.P."/>
            <person name="Sukno S.A."/>
            <person name="Thon M.R."/>
        </authorList>
    </citation>
    <scope>NUCLEOTIDE SEQUENCE</scope>
    <source>
        <strain evidence="2">CBS 102054</strain>
    </source>
</reference>
<dbReference type="Proteomes" id="UP001243989">
    <property type="component" value="Unassembled WGS sequence"/>
</dbReference>
<feature type="compositionally biased region" description="Polar residues" evidence="1">
    <location>
        <begin position="78"/>
        <end position="88"/>
    </location>
</feature>
<organism evidence="2 3">
    <name type="scientific">Colletotrichum phormii</name>
    <dbReference type="NCBI Taxonomy" id="359342"/>
    <lineage>
        <taxon>Eukaryota</taxon>
        <taxon>Fungi</taxon>
        <taxon>Dikarya</taxon>
        <taxon>Ascomycota</taxon>
        <taxon>Pezizomycotina</taxon>
        <taxon>Sordariomycetes</taxon>
        <taxon>Hypocreomycetidae</taxon>
        <taxon>Glomerellales</taxon>
        <taxon>Glomerellaceae</taxon>
        <taxon>Colletotrichum</taxon>
        <taxon>Colletotrichum acutatum species complex</taxon>
    </lineage>
</organism>
<keyword evidence="3" id="KW-1185">Reference proteome</keyword>
<accession>A0AAJ0A7C2</accession>
<evidence type="ECO:0000313" key="3">
    <source>
        <dbReference type="Proteomes" id="UP001243989"/>
    </source>
</evidence>
<comment type="caution">
    <text evidence="2">The sequence shown here is derived from an EMBL/GenBank/DDBJ whole genome shotgun (WGS) entry which is preliminary data.</text>
</comment>
<name>A0AAJ0A7C2_9PEZI</name>
<dbReference type="EMBL" id="JAHMHQ010000001">
    <property type="protein sequence ID" value="KAK1655885.1"/>
    <property type="molecule type" value="Genomic_DNA"/>
</dbReference>
<evidence type="ECO:0000256" key="1">
    <source>
        <dbReference type="SAM" id="MobiDB-lite"/>
    </source>
</evidence>
<dbReference type="GeneID" id="85466423"/>
<dbReference type="AlphaFoldDB" id="A0AAJ0A7C2"/>
<evidence type="ECO:0000313" key="2">
    <source>
        <dbReference type="EMBL" id="KAK1655885.1"/>
    </source>
</evidence>
<sequence length="286" mass="32498">MPTRRGMAREGAQKIGNSTKGGRWTIYLGISIRMDLTIADEHTTFDLTTKTTQDNVAIDWLRGGREYPFSPQERSMRVDSSGTANQPGDKQRTSFVPVRASLQRNSGPSRQTEMRLPGFKILLELLFVFRRAQGFGGERCCRRYPLSRGRRCRTRRGGTPLRGTCRTDASAPLASWSGHYCAVGVVSLYRCWTVMVVLRIRGLGCRGSRFWTYSLLTALGVLHDHGRLGTTVRRHFPISGLHGSWTRKLPWYLGFQEDGKVSEYWVVVCQEGGRGSFWVRRTRTRM</sequence>
<feature type="region of interest" description="Disordered" evidence="1">
    <location>
        <begin position="68"/>
        <end position="93"/>
    </location>
</feature>
<gene>
    <name evidence="2" type="ORF">BDP81DRAFT_11762</name>
</gene>